<evidence type="ECO:0000313" key="2">
    <source>
        <dbReference type="Proteomes" id="UP000050345"/>
    </source>
</evidence>
<organism evidence="1 2">
    <name type="scientific">Pseudomonas syringae pv. daphniphylli</name>
    <dbReference type="NCBI Taxonomy" id="264455"/>
    <lineage>
        <taxon>Bacteria</taxon>
        <taxon>Pseudomonadati</taxon>
        <taxon>Pseudomonadota</taxon>
        <taxon>Gammaproteobacteria</taxon>
        <taxon>Pseudomonadales</taxon>
        <taxon>Pseudomonadaceae</taxon>
        <taxon>Pseudomonas</taxon>
        <taxon>Pseudomonas syringae</taxon>
    </lineage>
</organism>
<dbReference type="Proteomes" id="UP000050345">
    <property type="component" value="Unassembled WGS sequence"/>
</dbReference>
<name>A0A9X0H3X5_PSESX</name>
<dbReference type="EMBL" id="LJQF01000180">
    <property type="protein sequence ID" value="KPX12498.1"/>
    <property type="molecule type" value="Genomic_DNA"/>
</dbReference>
<evidence type="ECO:0000313" key="1">
    <source>
        <dbReference type="EMBL" id="KPX12498.1"/>
    </source>
</evidence>
<reference evidence="1 2" key="1">
    <citation type="submission" date="2015-09" db="EMBL/GenBank/DDBJ databases">
        <title>Genome announcement of multiple Pseudomonas syringae strains.</title>
        <authorList>
            <person name="Thakur S."/>
            <person name="Wang P.W."/>
            <person name="Gong Y."/>
            <person name="Weir B.S."/>
            <person name="Guttman D.S."/>
        </authorList>
    </citation>
    <scope>NUCLEOTIDE SEQUENCE [LARGE SCALE GENOMIC DNA]</scope>
    <source>
        <strain evidence="1 2">ICMP9757</strain>
    </source>
</reference>
<proteinExistence type="predicted"/>
<protein>
    <submittedName>
        <fullName evidence="1">Antibiotic synthesis protein MbtH</fullName>
    </submittedName>
</protein>
<comment type="caution">
    <text evidence="1">The sequence shown here is derived from an EMBL/GenBank/DDBJ whole genome shotgun (WGS) entry which is preliminary data.</text>
</comment>
<dbReference type="AlphaFoldDB" id="A0A9X0H3X5"/>
<gene>
    <name evidence="1" type="ORF">ALO73_200071</name>
</gene>
<sequence>MQMAQFVALRLQDLRAARMKRLVGTLKRGRRGQQLLAYLLVLIRELGHAVIGARRLLAFGFEGIFHEPGVAVEPRELAG</sequence>
<accession>A0A9X0H3X5</accession>